<name>A0AAP0BU21_9ASPA</name>
<accession>A0AAP0BU21</accession>
<comment type="caution">
    <text evidence="1">The sequence shown here is derived from an EMBL/GenBank/DDBJ whole genome shotgun (WGS) entry which is preliminary data.</text>
</comment>
<evidence type="ECO:0000313" key="2">
    <source>
        <dbReference type="Proteomes" id="UP001418222"/>
    </source>
</evidence>
<evidence type="ECO:0000313" key="1">
    <source>
        <dbReference type="EMBL" id="KAK8951031.1"/>
    </source>
</evidence>
<gene>
    <name evidence="1" type="ORF">KSP39_PZI004597</name>
</gene>
<dbReference type="PANTHER" id="PTHR46922">
    <property type="entry name" value="DHHA1 DOMAIN PROTEIN"/>
    <property type="match status" value="1"/>
</dbReference>
<dbReference type="Proteomes" id="UP001418222">
    <property type="component" value="Unassembled WGS sequence"/>
</dbReference>
<dbReference type="EMBL" id="JBBWWQ010000003">
    <property type="protein sequence ID" value="KAK8951031.1"/>
    <property type="molecule type" value="Genomic_DNA"/>
</dbReference>
<organism evidence="1 2">
    <name type="scientific">Platanthera zijinensis</name>
    <dbReference type="NCBI Taxonomy" id="2320716"/>
    <lineage>
        <taxon>Eukaryota</taxon>
        <taxon>Viridiplantae</taxon>
        <taxon>Streptophyta</taxon>
        <taxon>Embryophyta</taxon>
        <taxon>Tracheophyta</taxon>
        <taxon>Spermatophyta</taxon>
        <taxon>Magnoliopsida</taxon>
        <taxon>Liliopsida</taxon>
        <taxon>Asparagales</taxon>
        <taxon>Orchidaceae</taxon>
        <taxon>Orchidoideae</taxon>
        <taxon>Orchideae</taxon>
        <taxon>Orchidinae</taxon>
        <taxon>Platanthera</taxon>
    </lineage>
</organism>
<dbReference type="PANTHER" id="PTHR46922:SF3">
    <property type="entry name" value="HEAT SHOCK PROTEIN"/>
    <property type="match status" value="1"/>
</dbReference>
<reference evidence="1 2" key="1">
    <citation type="journal article" date="2022" name="Nat. Plants">
        <title>Genomes of leafy and leafless Platanthera orchids illuminate the evolution of mycoheterotrophy.</title>
        <authorList>
            <person name="Li M.H."/>
            <person name="Liu K.W."/>
            <person name="Li Z."/>
            <person name="Lu H.C."/>
            <person name="Ye Q.L."/>
            <person name="Zhang D."/>
            <person name="Wang J.Y."/>
            <person name="Li Y.F."/>
            <person name="Zhong Z.M."/>
            <person name="Liu X."/>
            <person name="Yu X."/>
            <person name="Liu D.K."/>
            <person name="Tu X.D."/>
            <person name="Liu B."/>
            <person name="Hao Y."/>
            <person name="Liao X.Y."/>
            <person name="Jiang Y.T."/>
            <person name="Sun W.H."/>
            <person name="Chen J."/>
            <person name="Chen Y.Q."/>
            <person name="Ai Y."/>
            <person name="Zhai J.W."/>
            <person name="Wu S.S."/>
            <person name="Zhou Z."/>
            <person name="Hsiao Y.Y."/>
            <person name="Wu W.L."/>
            <person name="Chen Y.Y."/>
            <person name="Lin Y.F."/>
            <person name="Hsu J.L."/>
            <person name="Li C.Y."/>
            <person name="Wang Z.W."/>
            <person name="Zhao X."/>
            <person name="Zhong W.Y."/>
            <person name="Ma X.K."/>
            <person name="Ma L."/>
            <person name="Huang J."/>
            <person name="Chen G.Z."/>
            <person name="Huang M.Z."/>
            <person name="Huang L."/>
            <person name="Peng D.H."/>
            <person name="Luo Y.B."/>
            <person name="Zou S.Q."/>
            <person name="Chen S.P."/>
            <person name="Lan S."/>
            <person name="Tsai W.C."/>
            <person name="Van de Peer Y."/>
            <person name="Liu Z.J."/>
        </authorList>
    </citation>
    <scope>NUCLEOTIDE SEQUENCE [LARGE SCALE GENOMIC DNA]</scope>
    <source>
        <strain evidence="1">Lor287</strain>
    </source>
</reference>
<protein>
    <submittedName>
        <fullName evidence="1">Uncharacterized protein</fullName>
    </submittedName>
</protein>
<dbReference type="AlphaFoldDB" id="A0AAP0BU21"/>
<proteinExistence type="predicted"/>
<keyword evidence="2" id="KW-1185">Reference proteome</keyword>
<sequence length="449" mass="49841">MWVVTHVTGGGDAGSAIGRRGIYDGRRTGRSIWAGRGGWKGCPVGAARQRAKARCRPCALLWLHAHYCVPLGGDALAKFHCRSDGLAGDGSAHKDLRGSFSPTSVPWRLDYGPLFCLLWLAVSICLSPLIQQTMFHLSATYNRKWSTAAAGANPLPLFLLLQQGFRSAAALEALQSHIRASEGGLEKPRLVLYNYPSFAGAFAALFAHLYHSSLNLPCLILPFSSVEPLRVEDFRFGDIHSCYLLDFLGPKGFAGELAKIVPRLIAFDHRLSTQSRISKCPNNLEIFIDTKKSSARVALDYFSKKYTEEKSSCRGHKELLNLKDHFRVEKMVRYIEDVDLRRWELASIKEFEIGIKGVRAKLNTLTNPYIFKQLLELDADDLIANGNSYVASRQDAAKKLLVKPFKIRLGRGLYGECLAIRADGNAELSHEIAIELSSRSAEAGLRYED</sequence>